<dbReference type="VEuPathDB" id="PiroplasmaDB:BOVATA_006070"/>
<dbReference type="SMART" id="SM00879">
    <property type="entry name" value="Brix"/>
    <property type="match status" value="1"/>
</dbReference>
<dbReference type="PROSITE" id="PS50833">
    <property type="entry name" value="BRIX"/>
    <property type="match status" value="1"/>
</dbReference>
<protein>
    <submittedName>
        <fullName evidence="3">Brix domain containing protein, putative</fullName>
    </submittedName>
</protein>
<sequence length="384" mass="42538">MVKSARRRQRNAAKAQEVDDDAPRIVIIRRGSLRPELKQLVRDLRVLVSPNCASRLNEGSHQKMKDFTEVSEALGLTHLLAVSETERGCYLKVANLPKGPTLTFAIDAMALVSDIAKSSSNPKSIGGACHFSPLVVLNGFSGAPGGRGRASVGETSPAMKTVATTLNGMFSPIDVSTVKMQNCKRVVLFDKDRKSDMIVMRHYLINLVDCNTSNAVQELIDKRSIKRLMQDKDATFKDVLRTATGGKVDVSDLNDDYVELNNVDHGDAILRQKYGLPGRTDVEEAEEEAHKLAVRLTEAGPRLNMRLIKIEDGVFSGGVSFHKFVSKTPEEIARLEAISAEKRRIEAEEAERKRRKTEGEDKDDAKEEESDEEESDKGEEEDDE</sequence>
<evidence type="ECO:0000259" key="2">
    <source>
        <dbReference type="PROSITE" id="PS50833"/>
    </source>
</evidence>
<dbReference type="GeneID" id="39872884"/>
<dbReference type="GO" id="GO:0030687">
    <property type="term" value="C:preribosome, large subunit precursor"/>
    <property type="evidence" value="ECO:0007669"/>
    <property type="project" value="TreeGrafter"/>
</dbReference>
<accession>A0A2H6K800</accession>
<dbReference type="Proteomes" id="UP000236319">
    <property type="component" value="Unassembled WGS sequence"/>
</dbReference>
<dbReference type="InterPro" id="IPR007109">
    <property type="entry name" value="Brix"/>
</dbReference>
<feature type="compositionally biased region" description="Acidic residues" evidence="1">
    <location>
        <begin position="366"/>
        <end position="384"/>
    </location>
</feature>
<dbReference type="GO" id="GO:0000027">
    <property type="term" value="P:ribosomal large subunit assembly"/>
    <property type="evidence" value="ECO:0007669"/>
    <property type="project" value="TreeGrafter"/>
</dbReference>
<feature type="compositionally biased region" description="Basic and acidic residues" evidence="1">
    <location>
        <begin position="339"/>
        <end position="365"/>
    </location>
</feature>
<dbReference type="InterPro" id="IPR045112">
    <property type="entry name" value="PPAN-like"/>
</dbReference>
<dbReference type="AlphaFoldDB" id="A0A2H6K800"/>
<dbReference type="GO" id="GO:0019843">
    <property type="term" value="F:rRNA binding"/>
    <property type="evidence" value="ECO:0007669"/>
    <property type="project" value="InterPro"/>
</dbReference>
<dbReference type="OrthoDB" id="10261452at2759"/>
<name>A0A2H6K800_9APIC</name>
<proteinExistence type="predicted"/>
<dbReference type="PANTHER" id="PTHR12661:SF5">
    <property type="entry name" value="SUPPRESSOR OF SWI4 1 HOMOLOG"/>
    <property type="match status" value="1"/>
</dbReference>
<reference evidence="3 4" key="1">
    <citation type="journal article" date="2017" name="BMC Genomics">
        <title>Whole-genome assembly of Babesia ovata and comparative genomics between closely related pathogens.</title>
        <authorList>
            <person name="Yamagishi J."/>
            <person name="Asada M."/>
            <person name="Hakimi H."/>
            <person name="Tanaka T.Q."/>
            <person name="Sugimoto C."/>
            <person name="Kawazu S."/>
        </authorList>
    </citation>
    <scope>NUCLEOTIDE SEQUENCE [LARGE SCALE GENOMIC DNA]</scope>
    <source>
        <strain evidence="3 4">Miyake</strain>
    </source>
</reference>
<gene>
    <name evidence="3" type="ORF">BOVATA_006070</name>
</gene>
<dbReference type="PANTHER" id="PTHR12661">
    <property type="entry name" value="PETER PAN-RELATED"/>
    <property type="match status" value="1"/>
</dbReference>
<dbReference type="EMBL" id="BDSA01000001">
    <property type="protein sequence ID" value="GBE59114.1"/>
    <property type="molecule type" value="Genomic_DNA"/>
</dbReference>
<organism evidence="3 4">
    <name type="scientific">Babesia ovata</name>
    <dbReference type="NCBI Taxonomy" id="189622"/>
    <lineage>
        <taxon>Eukaryota</taxon>
        <taxon>Sar</taxon>
        <taxon>Alveolata</taxon>
        <taxon>Apicomplexa</taxon>
        <taxon>Aconoidasida</taxon>
        <taxon>Piroplasmida</taxon>
        <taxon>Babesiidae</taxon>
        <taxon>Babesia</taxon>
    </lineage>
</organism>
<evidence type="ECO:0000313" key="3">
    <source>
        <dbReference type="EMBL" id="GBE59114.1"/>
    </source>
</evidence>
<feature type="region of interest" description="Disordered" evidence="1">
    <location>
        <begin position="339"/>
        <end position="384"/>
    </location>
</feature>
<feature type="domain" description="Brix" evidence="2">
    <location>
        <begin position="23"/>
        <end position="316"/>
    </location>
</feature>
<comment type="caution">
    <text evidence="3">The sequence shown here is derived from an EMBL/GenBank/DDBJ whole genome shotgun (WGS) entry which is preliminary data.</text>
</comment>
<evidence type="ECO:0000256" key="1">
    <source>
        <dbReference type="SAM" id="MobiDB-lite"/>
    </source>
</evidence>
<dbReference type="GO" id="GO:0006364">
    <property type="term" value="P:rRNA processing"/>
    <property type="evidence" value="ECO:0007669"/>
    <property type="project" value="InterPro"/>
</dbReference>
<dbReference type="RefSeq" id="XP_028865357.1">
    <property type="nucleotide sequence ID" value="XM_029009524.1"/>
</dbReference>
<dbReference type="Pfam" id="PF04427">
    <property type="entry name" value="Brix"/>
    <property type="match status" value="1"/>
</dbReference>
<keyword evidence="4" id="KW-1185">Reference proteome</keyword>
<evidence type="ECO:0000313" key="4">
    <source>
        <dbReference type="Proteomes" id="UP000236319"/>
    </source>
</evidence>